<keyword evidence="5" id="KW-1133">Transmembrane helix</keyword>
<evidence type="ECO:0000256" key="2">
    <source>
        <dbReference type="ARBA" id="ARBA00022676"/>
    </source>
</evidence>
<evidence type="ECO:0000256" key="3">
    <source>
        <dbReference type="ARBA" id="ARBA00022679"/>
    </source>
</evidence>
<evidence type="ECO:0000256" key="4">
    <source>
        <dbReference type="ARBA" id="ARBA00022692"/>
    </source>
</evidence>
<keyword evidence="4" id="KW-0812">Transmembrane</keyword>
<dbReference type="PANTHER" id="PTHR43867:SF2">
    <property type="entry name" value="CELLULOSE SYNTHASE CATALYTIC SUBUNIT A [UDP-FORMING]"/>
    <property type="match status" value="1"/>
</dbReference>
<sequence length="466" mass="52182">MLDSWTWLEWLALVEHELLLFAGVFFLLGALDEFAVDIAWFWLRLTGRAETPVLHTADLRHRRLGGRAAVFIPAWEESSVIADTLVHMLGAWPQADLRIYVGVYRNDAATLAAAATGAADDARVRIVIVDEDGPTTKADCLNTLYRALERDELRERFRAHMVLLHDAEDMVDPAALALLDRAVERSQFVQLPVLPMPQTGRRWLGSHYCEEFAEAHGKAMVVRGALARSIPAAGVGCAFDRDMLARLAKAAGRDVPFDEDSLTEDYELGLKIAELGGKTQFLRVRSDDGRLIATRSYFPGQLRRSVRQKARWMHGIALQGWDRMGWSGGWAERWMRLRDRRGPLAAIVLLTGYTLLFLSTVLAGLGLAGFDRPWEPSTFLLVLIAINLASFVWRAFMRFTFTRAEYGWRQGLLAMVRIPVTNVINIMAGMRALAAYGRTLRGAAPVWEKTSREGDPVRPLALEGGR</sequence>
<evidence type="ECO:0000256" key="1">
    <source>
        <dbReference type="ARBA" id="ARBA00004141"/>
    </source>
</evidence>
<comment type="caution">
    <text evidence="7">The sequence shown here is derived from an EMBL/GenBank/DDBJ whole genome shotgun (WGS) entry which is preliminary data.</text>
</comment>
<comment type="subcellular location">
    <subcellularLocation>
        <location evidence="1">Membrane</location>
        <topology evidence="1">Multi-pass membrane protein</topology>
    </subcellularLocation>
</comment>
<keyword evidence="2" id="KW-0328">Glycosyltransferase</keyword>
<protein>
    <submittedName>
        <fullName evidence="7">Uncharacterized protein</fullName>
    </submittedName>
</protein>
<keyword evidence="3" id="KW-0808">Transferase</keyword>
<evidence type="ECO:0000256" key="5">
    <source>
        <dbReference type="ARBA" id="ARBA00022989"/>
    </source>
</evidence>
<organism evidence="7 8">
    <name type="scientific">Aurantiacibacter gangjinensis</name>
    <dbReference type="NCBI Taxonomy" id="502682"/>
    <lineage>
        <taxon>Bacteria</taxon>
        <taxon>Pseudomonadati</taxon>
        <taxon>Pseudomonadota</taxon>
        <taxon>Alphaproteobacteria</taxon>
        <taxon>Sphingomonadales</taxon>
        <taxon>Erythrobacteraceae</taxon>
        <taxon>Aurantiacibacter</taxon>
    </lineage>
</organism>
<proteinExistence type="predicted"/>
<dbReference type="RefSeq" id="WP_047006374.1">
    <property type="nucleotide sequence ID" value="NZ_CP018097.1"/>
</dbReference>
<dbReference type="InterPro" id="IPR029044">
    <property type="entry name" value="Nucleotide-diphossugar_trans"/>
</dbReference>
<dbReference type="InterPro" id="IPR050321">
    <property type="entry name" value="Glycosyltr_2/OpgH_subfam"/>
</dbReference>
<dbReference type="GO" id="GO:0016757">
    <property type="term" value="F:glycosyltransferase activity"/>
    <property type="evidence" value="ECO:0007669"/>
    <property type="project" value="UniProtKB-KW"/>
</dbReference>
<dbReference type="SUPFAM" id="SSF53448">
    <property type="entry name" value="Nucleotide-diphospho-sugar transferases"/>
    <property type="match status" value="1"/>
</dbReference>
<dbReference type="OrthoDB" id="5294733at2"/>
<dbReference type="NCBIfam" id="NF011307">
    <property type="entry name" value="PRK14716.1-5"/>
    <property type="match status" value="1"/>
</dbReference>
<dbReference type="Proteomes" id="UP000053070">
    <property type="component" value="Unassembled WGS sequence"/>
</dbReference>
<reference evidence="7 8" key="1">
    <citation type="submission" date="2015-04" db="EMBL/GenBank/DDBJ databases">
        <title>The draft genome sequence of Erythrobacr gangjinensis K7-2.</title>
        <authorList>
            <person name="Zhuang L."/>
            <person name="Liu Y."/>
            <person name="Shao Z."/>
        </authorList>
    </citation>
    <scope>NUCLEOTIDE SEQUENCE [LARGE SCALE GENOMIC DNA]</scope>
    <source>
        <strain evidence="7 8">K7-2</strain>
    </source>
</reference>
<keyword evidence="6" id="KW-0472">Membrane</keyword>
<evidence type="ECO:0000313" key="8">
    <source>
        <dbReference type="Proteomes" id="UP000053070"/>
    </source>
</evidence>
<evidence type="ECO:0000313" key="7">
    <source>
        <dbReference type="EMBL" id="KLE33526.1"/>
    </source>
</evidence>
<evidence type="ECO:0000256" key="6">
    <source>
        <dbReference type="ARBA" id="ARBA00023136"/>
    </source>
</evidence>
<dbReference type="PANTHER" id="PTHR43867">
    <property type="entry name" value="CELLULOSE SYNTHASE CATALYTIC SUBUNIT A [UDP-FORMING]"/>
    <property type="match status" value="1"/>
</dbReference>
<accession>A0A0G9MS01</accession>
<dbReference type="EMBL" id="LBHC01000001">
    <property type="protein sequence ID" value="KLE33526.1"/>
    <property type="molecule type" value="Genomic_DNA"/>
</dbReference>
<dbReference type="KEGG" id="egn:BMF35_a0282"/>
<keyword evidence="8" id="KW-1185">Reference proteome</keyword>
<dbReference type="GO" id="GO:0016020">
    <property type="term" value="C:membrane"/>
    <property type="evidence" value="ECO:0007669"/>
    <property type="project" value="UniProtKB-SubCell"/>
</dbReference>
<dbReference type="Gene3D" id="3.90.550.10">
    <property type="entry name" value="Spore Coat Polysaccharide Biosynthesis Protein SpsA, Chain A"/>
    <property type="match status" value="1"/>
</dbReference>
<dbReference type="Pfam" id="PF13641">
    <property type="entry name" value="Glyco_tranf_2_3"/>
    <property type="match status" value="1"/>
</dbReference>
<name>A0A0G9MS01_9SPHN</name>
<dbReference type="STRING" id="502682.BMF35_a0282"/>
<dbReference type="PATRIC" id="fig|502682.8.peg.1306"/>
<gene>
    <name evidence="7" type="ORF">AAW01_06395</name>
</gene>
<dbReference type="AlphaFoldDB" id="A0A0G9MS01"/>